<dbReference type="InterPro" id="IPR022764">
    <property type="entry name" value="Peptidase_S54_rhomboid_dom"/>
</dbReference>
<feature type="transmembrane region" description="Helical" evidence="5">
    <location>
        <begin position="121"/>
        <end position="142"/>
    </location>
</feature>
<dbReference type="InterPro" id="IPR035952">
    <property type="entry name" value="Rhomboid-like_sf"/>
</dbReference>
<evidence type="ECO:0000313" key="8">
    <source>
        <dbReference type="Proteomes" id="UP000053405"/>
    </source>
</evidence>
<evidence type="ECO:0000313" key="7">
    <source>
        <dbReference type="EMBL" id="GAC58611.1"/>
    </source>
</evidence>
<dbReference type="GO" id="GO:0016020">
    <property type="term" value="C:membrane"/>
    <property type="evidence" value="ECO:0007669"/>
    <property type="project" value="UniProtKB-SubCell"/>
</dbReference>
<keyword evidence="3 5" id="KW-1133">Transmembrane helix</keyword>
<accession>L7LCZ4</accession>
<dbReference type="EMBL" id="BANT01000044">
    <property type="protein sequence ID" value="GAC58611.1"/>
    <property type="molecule type" value="Genomic_DNA"/>
</dbReference>
<comment type="caution">
    <text evidence="7">The sequence shown here is derived from an EMBL/GenBank/DDBJ whole genome shotgun (WGS) entry which is preliminary data.</text>
</comment>
<feature type="transmembrane region" description="Helical" evidence="5">
    <location>
        <begin position="24"/>
        <end position="44"/>
    </location>
</feature>
<dbReference type="PANTHER" id="PTHR43731:SF9">
    <property type="entry name" value="SLR1461 PROTEIN"/>
    <property type="match status" value="1"/>
</dbReference>
<feature type="transmembrane region" description="Helical" evidence="5">
    <location>
        <begin position="149"/>
        <end position="167"/>
    </location>
</feature>
<keyword evidence="4 5" id="KW-0472">Membrane</keyword>
<evidence type="ECO:0000256" key="1">
    <source>
        <dbReference type="ARBA" id="ARBA00004141"/>
    </source>
</evidence>
<dbReference type="Gene3D" id="1.20.1540.10">
    <property type="entry name" value="Rhomboid-like"/>
    <property type="match status" value="1"/>
</dbReference>
<feature type="transmembrane region" description="Helical" evidence="5">
    <location>
        <begin position="64"/>
        <end position="90"/>
    </location>
</feature>
<evidence type="ECO:0000256" key="4">
    <source>
        <dbReference type="ARBA" id="ARBA00023136"/>
    </source>
</evidence>
<feature type="domain" description="Peptidase S54 rhomboid" evidence="6">
    <location>
        <begin position="63"/>
        <end position="193"/>
    </location>
</feature>
<name>L7LCZ4_9ACTN</name>
<evidence type="ECO:0000256" key="5">
    <source>
        <dbReference type="SAM" id="Phobius"/>
    </source>
</evidence>
<dbReference type="SUPFAM" id="SSF144091">
    <property type="entry name" value="Rhomboid-like"/>
    <property type="match status" value="1"/>
</dbReference>
<evidence type="ECO:0000259" key="6">
    <source>
        <dbReference type="Pfam" id="PF01694"/>
    </source>
</evidence>
<dbReference type="AlphaFoldDB" id="L7LCZ4"/>
<dbReference type="PANTHER" id="PTHR43731">
    <property type="entry name" value="RHOMBOID PROTEASE"/>
    <property type="match status" value="1"/>
</dbReference>
<dbReference type="RefSeq" id="WP_005943095.1">
    <property type="nucleotide sequence ID" value="NZ_ATVK01000061.1"/>
</dbReference>
<dbReference type="STRING" id="1121927.GOHSU_44_00110"/>
<feature type="transmembrane region" description="Helical" evidence="5">
    <location>
        <begin position="97"/>
        <end position="115"/>
    </location>
</feature>
<comment type="subcellular location">
    <subcellularLocation>
        <location evidence="1">Membrane</location>
        <topology evidence="1">Multi-pass membrane protein</topology>
    </subcellularLocation>
</comment>
<sequence length="212" mass="22303">MTGAVTGPVTPGAPAPRPYWQRCLIVMVTITAGLFLIEAVDAAGGYRLDQHGIVSRSADGLTGILWAPFLHADFAHLIANVIPGAVLGFLLLMARRFLVVTAVVWVVSGLGVWLIGPANAVTVGASGIVFGWLSYLLVRGLFNRMFGQVLLGLVLLVVYGSVLWGVLPQQGPVSWQGHLFGAAGGVLAAWMLAGRDSRAARGRAVSPSPQRL</sequence>
<proteinExistence type="predicted"/>
<keyword evidence="2 5" id="KW-0812">Transmembrane</keyword>
<dbReference type="GO" id="GO:0004252">
    <property type="term" value="F:serine-type endopeptidase activity"/>
    <property type="evidence" value="ECO:0007669"/>
    <property type="project" value="InterPro"/>
</dbReference>
<keyword evidence="8" id="KW-1185">Reference proteome</keyword>
<dbReference type="Proteomes" id="UP000053405">
    <property type="component" value="Unassembled WGS sequence"/>
</dbReference>
<evidence type="ECO:0000256" key="3">
    <source>
        <dbReference type="ARBA" id="ARBA00022989"/>
    </source>
</evidence>
<organism evidence="7 8">
    <name type="scientific">Gordonia hirsuta DSM 44140 = NBRC 16056</name>
    <dbReference type="NCBI Taxonomy" id="1121927"/>
    <lineage>
        <taxon>Bacteria</taxon>
        <taxon>Bacillati</taxon>
        <taxon>Actinomycetota</taxon>
        <taxon>Actinomycetes</taxon>
        <taxon>Mycobacteriales</taxon>
        <taxon>Gordoniaceae</taxon>
        <taxon>Gordonia</taxon>
    </lineage>
</organism>
<gene>
    <name evidence="7" type="ORF">GOHSU_44_00110</name>
</gene>
<protein>
    <recommendedName>
        <fullName evidence="6">Peptidase S54 rhomboid domain-containing protein</fullName>
    </recommendedName>
</protein>
<reference evidence="7 8" key="1">
    <citation type="submission" date="2012-12" db="EMBL/GenBank/DDBJ databases">
        <title>Whole genome shotgun sequence of Gordonia hirsuta NBRC 16056.</title>
        <authorList>
            <person name="Isaki-Nakamura S."/>
            <person name="Hosoyama A."/>
            <person name="Tsuchikane K."/>
            <person name="Katsumata H."/>
            <person name="Baba S."/>
            <person name="Yamazaki S."/>
            <person name="Fujita N."/>
        </authorList>
    </citation>
    <scope>NUCLEOTIDE SEQUENCE [LARGE SCALE GENOMIC DNA]</scope>
    <source>
        <strain evidence="7 8">NBRC 16056</strain>
    </source>
</reference>
<dbReference type="Pfam" id="PF01694">
    <property type="entry name" value="Rhomboid"/>
    <property type="match status" value="1"/>
</dbReference>
<feature type="transmembrane region" description="Helical" evidence="5">
    <location>
        <begin position="173"/>
        <end position="193"/>
    </location>
</feature>
<dbReference type="eggNOG" id="COG0705">
    <property type="taxonomic scope" value="Bacteria"/>
</dbReference>
<evidence type="ECO:0000256" key="2">
    <source>
        <dbReference type="ARBA" id="ARBA00022692"/>
    </source>
</evidence>
<dbReference type="InterPro" id="IPR050925">
    <property type="entry name" value="Rhomboid_protease_S54"/>
</dbReference>